<evidence type="ECO:0000259" key="3">
    <source>
        <dbReference type="PROSITE" id="PS50001"/>
    </source>
</evidence>
<feature type="domain" description="SH2" evidence="3">
    <location>
        <begin position="317"/>
        <end position="416"/>
    </location>
</feature>
<keyword evidence="1" id="KW-0727">SH2 domain</keyword>
<dbReference type="PANTHER" id="PTHR15832:SF2">
    <property type="entry name" value="SH2 DOMAIN-CONTAINING PROTEIN"/>
    <property type="match status" value="1"/>
</dbReference>
<feature type="region of interest" description="Disordered" evidence="2">
    <location>
        <begin position="86"/>
        <end position="150"/>
    </location>
</feature>
<dbReference type="SUPFAM" id="SSF55550">
    <property type="entry name" value="SH2 domain"/>
    <property type="match status" value="1"/>
</dbReference>
<proteinExistence type="predicted"/>
<evidence type="ECO:0000256" key="2">
    <source>
        <dbReference type="SAM" id="MobiDB-lite"/>
    </source>
</evidence>
<evidence type="ECO:0000313" key="5">
    <source>
        <dbReference type="Proteomes" id="UP000678499"/>
    </source>
</evidence>
<dbReference type="AlphaFoldDB" id="A0A7R9BHY1"/>
<accession>A0A7R9BHY1</accession>
<organism evidence="4">
    <name type="scientific">Notodromas monacha</name>
    <dbReference type="NCBI Taxonomy" id="399045"/>
    <lineage>
        <taxon>Eukaryota</taxon>
        <taxon>Metazoa</taxon>
        <taxon>Ecdysozoa</taxon>
        <taxon>Arthropoda</taxon>
        <taxon>Crustacea</taxon>
        <taxon>Oligostraca</taxon>
        <taxon>Ostracoda</taxon>
        <taxon>Podocopa</taxon>
        <taxon>Podocopida</taxon>
        <taxon>Cypridocopina</taxon>
        <taxon>Cypridoidea</taxon>
        <taxon>Cyprididae</taxon>
        <taxon>Notodromas</taxon>
    </lineage>
</organism>
<dbReference type="InterPro" id="IPR036860">
    <property type="entry name" value="SH2_dom_sf"/>
</dbReference>
<feature type="compositionally biased region" description="Low complexity" evidence="2">
    <location>
        <begin position="101"/>
        <end position="122"/>
    </location>
</feature>
<dbReference type="SMART" id="SM00252">
    <property type="entry name" value="SH2"/>
    <property type="match status" value="1"/>
</dbReference>
<name>A0A7R9BHY1_9CRUS</name>
<dbReference type="Proteomes" id="UP000678499">
    <property type="component" value="Unassembled WGS sequence"/>
</dbReference>
<sequence>MSCQLLKTGLQLKQPLLAKKEAKPTHRDPILDRIPRNVRDENCASWSGKGAYNQFQTAAIVNSLPDGGPRSIGASSAKSVPEFLNSTSDSVDVDRSHDNLSDLNSSSAESALLPSFSSPAADDPTVDELRDLGNSDNTCQAGNGAKPTPVKKLNGIAGSNALSRSDEVLVCQADCQGRFGGYVNQHGMRNGGGGGGGGVGCNGSVFALDADARCSPPSSNDLNETASSTATSKSGLRVRIPQADACFDNHCCPSDKCARASSRASCGSSSTGSSIAGVAGSNCCSPHSFCGWGTPSPPERAESVLPCEEENLRGAPWFQAGIPREIALEVLNEEPEGAFLVRESTTKKGCFALSLRVPKHFQPSGIAHYLIMRTQRGYKIKGFMKEFPCLTSLITHHSVMPELLPCPLSLARYNPSFTKTDSSKDFAEIDTDPDYNTLSDFKRIALEADN</sequence>
<dbReference type="EMBL" id="CAJPEX010000232">
    <property type="protein sequence ID" value="CAG0914448.1"/>
    <property type="molecule type" value="Genomic_DNA"/>
</dbReference>
<reference evidence="4" key="1">
    <citation type="submission" date="2020-11" db="EMBL/GenBank/DDBJ databases">
        <authorList>
            <person name="Tran Van P."/>
        </authorList>
    </citation>
    <scope>NUCLEOTIDE SEQUENCE</scope>
</reference>
<dbReference type="PANTHER" id="PTHR15832">
    <property type="entry name" value="SHC (SRC HOMOLOGY DOMAIN C-TERMINAL) ADAPTOR HOMOLOG"/>
    <property type="match status" value="1"/>
</dbReference>
<feature type="region of interest" description="Disordered" evidence="2">
    <location>
        <begin position="215"/>
        <end position="234"/>
    </location>
</feature>
<dbReference type="PROSITE" id="PS50001">
    <property type="entry name" value="SH2"/>
    <property type="match status" value="1"/>
</dbReference>
<gene>
    <name evidence="4" type="ORF">NMOB1V02_LOCUS2143</name>
</gene>
<protein>
    <recommendedName>
        <fullName evidence="3">SH2 domain-containing protein</fullName>
    </recommendedName>
</protein>
<dbReference type="CDD" id="cd00173">
    <property type="entry name" value="SH2"/>
    <property type="match status" value="1"/>
</dbReference>
<dbReference type="OrthoDB" id="10013007at2759"/>
<evidence type="ECO:0000313" key="4">
    <source>
        <dbReference type="EMBL" id="CAD7274296.1"/>
    </source>
</evidence>
<dbReference type="PRINTS" id="PR00401">
    <property type="entry name" value="SH2DOMAIN"/>
</dbReference>
<dbReference type="Pfam" id="PF00017">
    <property type="entry name" value="SH2"/>
    <property type="match status" value="1"/>
</dbReference>
<feature type="compositionally biased region" description="Polar residues" evidence="2">
    <location>
        <begin position="216"/>
        <end position="234"/>
    </location>
</feature>
<keyword evidence="5" id="KW-1185">Reference proteome</keyword>
<evidence type="ECO:0000256" key="1">
    <source>
        <dbReference type="PROSITE-ProRule" id="PRU00191"/>
    </source>
</evidence>
<dbReference type="Gene3D" id="3.30.505.10">
    <property type="entry name" value="SH2 domain"/>
    <property type="match status" value="1"/>
</dbReference>
<dbReference type="EMBL" id="OA882269">
    <property type="protein sequence ID" value="CAD7274296.1"/>
    <property type="molecule type" value="Genomic_DNA"/>
</dbReference>
<dbReference type="InterPro" id="IPR000980">
    <property type="entry name" value="SH2"/>
</dbReference>